<sequence>MRKVAAREIAAHIEKPTLDDFKDATPELLPLLPPDDEEVVGEFPEPKETVDCVSRL</sequence>
<evidence type="ECO:0000313" key="2">
    <source>
        <dbReference type="EMBL" id="PSR70974.1"/>
    </source>
</evidence>
<keyword evidence="3" id="KW-1185">Reference proteome</keyword>
<reference evidence="2 3" key="1">
    <citation type="submission" date="2018-02" db="EMBL/GenBank/DDBJ databases">
        <title>Genome sequence of the basidiomycete white-rot fungus Phlebia centrifuga.</title>
        <authorList>
            <person name="Granchi Z."/>
            <person name="Peng M."/>
            <person name="de Vries R.P."/>
            <person name="Hilden K."/>
            <person name="Makela M.R."/>
            <person name="Grigoriev I."/>
            <person name="Riley R."/>
        </authorList>
    </citation>
    <scope>NUCLEOTIDE SEQUENCE [LARGE SCALE GENOMIC DNA]</scope>
    <source>
        <strain evidence="2 3">FBCC195</strain>
    </source>
</reference>
<protein>
    <submittedName>
        <fullName evidence="2">Uncharacterized protein</fullName>
    </submittedName>
</protein>
<comment type="caution">
    <text evidence="2">The sequence shown here is derived from an EMBL/GenBank/DDBJ whole genome shotgun (WGS) entry which is preliminary data.</text>
</comment>
<name>A0A2R6NF11_9APHY</name>
<dbReference type="AlphaFoldDB" id="A0A2R6NF11"/>
<accession>A0A2R6NF11</accession>
<feature type="region of interest" description="Disordered" evidence="1">
    <location>
        <begin position="33"/>
        <end position="56"/>
    </location>
</feature>
<evidence type="ECO:0000313" key="3">
    <source>
        <dbReference type="Proteomes" id="UP000186601"/>
    </source>
</evidence>
<evidence type="ECO:0000256" key="1">
    <source>
        <dbReference type="SAM" id="MobiDB-lite"/>
    </source>
</evidence>
<proteinExistence type="predicted"/>
<dbReference type="Proteomes" id="UP000186601">
    <property type="component" value="Unassembled WGS sequence"/>
</dbReference>
<dbReference type="EMBL" id="MLYV02001299">
    <property type="protein sequence ID" value="PSR70974.1"/>
    <property type="molecule type" value="Genomic_DNA"/>
</dbReference>
<gene>
    <name evidence="2" type="ORF">PHLCEN_2v13150</name>
</gene>
<organism evidence="2 3">
    <name type="scientific">Hermanssonia centrifuga</name>
    <dbReference type="NCBI Taxonomy" id="98765"/>
    <lineage>
        <taxon>Eukaryota</taxon>
        <taxon>Fungi</taxon>
        <taxon>Dikarya</taxon>
        <taxon>Basidiomycota</taxon>
        <taxon>Agaricomycotina</taxon>
        <taxon>Agaricomycetes</taxon>
        <taxon>Polyporales</taxon>
        <taxon>Meruliaceae</taxon>
        <taxon>Hermanssonia</taxon>
    </lineage>
</organism>